<keyword evidence="3" id="KW-1185">Reference proteome</keyword>
<accession>A0A1A9UDM1</accession>
<dbReference type="AlphaFoldDB" id="A0A1A9UDM1"/>
<proteinExistence type="predicted"/>
<evidence type="ECO:0000313" key="3">
    <source>
        <dbReference type="Proteomes" id="UP000078200"/>
    </source>
</evidence>
<keyword evidence="1" id="KW-0812">Transmembrane</keyword>
<keyword evidence="1" id="KW-1133">Transmembrane helix</keyword>
<dbReference type="VEuPathDB" id="VectorBase:GAUT000992"/>
<evidence type="ECO:0000313" key="2">
    <source>
        <dbReference type="EnsemblMetazoa" id="GAUT000992-PA"/>
    </source>
</evidence>
<dbReference type="EnsemblMetazoa" id="GAUT000992-RA">
    <property type="protein sequence ID" value="GAUT000992-PA"/>
    <property type="gene ID" value="GAUT000992"/>
</dbReference>
<evidence type="ECO:0000256" key="1">
    <source>
        <dbReference type="SAM" id="Phobius"/>
    </source>
</evidence>
<feature type="transmembrane region" description="Helical" evidence="1">
    <location>
        <begin position="99"/>
        <end position="120"/>
    </location>
</feature>
<organism evidence="2 3">
    <name type="scientific">Glossina austeni</name>
    <name type="common">Savannah tsetse fly</name>
    <dbReference type="NCBI Taxonomy" id="7395"/>
    <lineage>
        <taxon>Eukaryota</taxon>
        <taxon>Metazoa</taxon>
        <taxon>Ecdysozoa</taxon>
        <taxon>Arthropoda</taxon>
        <taxon>Hexapoda</taxon>
        <taxon>Insecta</taxon>
        <taxon>Pterygota</taxon>
        <taxon>Neoptera</taxon>
        <taxon>Endopterygota</taxon>
        <taxon>Diptera</taxon>
        <taxon>Brachycera</taxon>
        <taxon>Muscomorpha</taxon>
        <taxon>Hippoboscoidea</taxon>
        <taxon>Glossinidae</taxon>
        <taxon>Glossina</taxon>
    </lineage>
</organism>
<sequence length="121" mass="14337">MKKRKNSTDNELIKQKLENKTEKCDTYQNINPPEQELNFSAEWSLYQATMAQKYWLRQAEVQTTTQILQPFKSCRVPISFNRRQKRNGRAQFTQRLRRFYGVTTFFLVGAIGLSTFYPGFP</sequence>
<protein>
    <submittedName>
        <fullName evidence="2">Uncharacterized protein</fullName>
    </submittedName>
</protein>
<keyword evidence="1" id="KW-0472">Membrane</keyword>
<reference evidence="2" key="1">
    <citation type="submission" date="2020-05" db="UniProtKB">
        <authorList>
            <consortium name="EnsemblMetazoa"/>
        </authorList>
    </citation>
    <scope>IDENTIFICATION</scope>
    <source>
        <strain evidence="2">TTRI</strain>
    </source>
</reference>
<dbReference type="Proteomes" id="UP000078200">
    <property type="component" value="Unassembled WGS sequence"/>
</dbReference>
<name>A0A1A9UDM1_GLOAU</name>